<feature type="domain" description="Endonuclease/exonuclease/phosphatase" evidence="1">
    <location>
        <begin position="79"/>
        <end position="323"/>
    </location>
</feature>
<dbReference type="GO" id="GO:0006506">
    <property type="term" value="P:GPI anchor biosynthetic process"/>
    <property type="evidence" value="ECO:0007669"/>
    <property type="project" value="TreeGrafter"/>
</dbReference>
<dbReference type="PANTHER" id="PTHR14859:SF1">
    <property type="entry name" value="PGAP2-INTERACTING PROTEIN"/>
    <property type="match status" value="1"/>
</dbReference>
<keyword evidence="2" id="KW-0378">Hydrolase</keyword>
<dbReference type="SUPFAM" id="SSF56219">
    <property type="entry name" value="DNase I-like"/>
    <property type="match status" value="1"/>
</dbReference>
<reference evidence="2" key="1">
    <citation type="submission" date="2021-01" db="EMBL/GenBank/DDBJ databases">
        <title>Marivirga aurantiaca sp. nov., isolated from intertidal surface sediments.</title>
        <authorList>
            <person name="Zhang M."/>
        </authorList>
    </citation>
    <scope>NUCLEOTIDE SEQUENCE</scope>
    <source>
        <strain evidence="2">S37H4</strain>
    </source>
</reference>
<dbReference type="GO" id="GO:0016020">
    <property type="term" value="C:membrane"/>
    <property type="evidence" value="ECO:0007669"/>
    <property type="project" value="GOC"/>
</dbReference>
<name>A0A934X0R5_9BACT</name>
<accession>A0A934X0R5</accession>
<comment type="caution">
    <text evidence="2">The sequence shown here is derived from an EMBL/GenBank/DDBJ whole genome shotgun (WGS) entry which is preliminary data.</text>
</comment>
<keyword evidence="2" id="KW-0255">Endonuclease</keyword>
<keyword evidence="3" id="KW-1185">Reference proteome</keyword>
<keyword evidence="2" id="KW-0540">Nuclease</keyword>
<dbReference type="RefSeq" id="WP_201432053.1">
    <property type="nucleotide sequence ID" value="NZ_JAEQBW010000007.1"/>
</dbReference>
<dbReference type="Gene3D" id="3.60.10.10">
    <property type="entry name" value="Endonuclease/exonuclease/phosphatase"/>
    <property type="match status" value="1"/>
</dbReference>
<dbReference type="Pfam" id="PF03372">
    <property type="entry name" value="Exo_endo_phos"/>
    <property type="match status" value="1"/>
</dbReference>
<dbReference type="PANTHER" id="PTHR14859">
    <property type="entry name" value="CALCOFLUOR WHITE HYPERSENSITIVE PROTEIN PRECURSOR"/>
    <property type="match status" value="1"/>
</dbReference>
<gene>
    <name evidence="2" type="ORF">JKA74_15130</name>
</gene>
<dbReference type="InterPro" id="IPR036691">
    <property type="entry name" value="Endo/exonu/phosph_ase_sf"/>
</dbReference>
<evidence type="ECO:0000313" key="2">
    <source>
        <dbReference type="EMBL" id="MBK6266376.1"/>
    </source>
</evidence>
<dbReference type="GO" id="GO:0004519">
    <property type="term" value="F:endonuclease activity"/>
    <property type="evidence" value="ECO:0007669"/>
    <property type="project" value="UniProtKB-KW"/>
</dbReference>
<dbReference type="InterPro" id="IPR051916">
    <property type="entry name" value="GPI-anchor_lipid_remodeler"/>
</dbReference>
<dbReference type="Proteomes" id="UP000611723">
    <property type="component" value="Unassembled WGS sequence"/>
</dbReference>
<sequence length="333" mass="39375">MKRFLITFPIFLLLLLAVFYFWGSSSHYDKEKYDEITTYYSPKPLLSDTLKVMSYNIGYLSGMTNNLAVERTEDLFLKNLKRSRKILRKHQPDFIGFQEIDFGSDRSYDYHQLNRIANPLKYPMGAMAVNWDKSYVPFPYWPIEHHFGRMLSGQAVLSKAQVLSNELIVLDPPVNAPFYYKAFYLDRLIQIVKVEVQEKELIIMNVHLEAFDRETREQQAEYLLQVFEQYTKDYPVLLIGDFNSRPVYATDIDEPEKTTQLFMDQENIGEAISKEDYLSNESKYFTFDTADPYERLDYIFYNKDKIEKIEGDVLREAGDISDHLPVWMSFRLK</sequence>
<organism evidence="2 3">
    <name type="scientific">Marivirga aurantiaca</name>
    <dbReference type="NCBI Taxonomy" id="2802615"/>
    <lineage>
        <taxon>Bacteria</taxon>
        <taxon>Pseudomonadati</taxon>
        <taxon>Bacteroidota</taxon>
        <taxon>Cytophagia</taxon>
        <taxon>Cytophagales</taxon>
        <taxon>Marivirgaceae</taxon>
        <taxon>Marivirga</taxon>
    </lineage>
</organism>
<dbReference type="AlphaFoldDB" id="A0A934X0R5"/>
<dbReference type="InterPro" id="IPR005135">
    <property type="entry name" value="Endo/exonuclease/phosphatase"/>
</dbReference>
<evidence type="ECO:0000259" key="1">
    <source>
        <dbReference type="Pfam" id="PF03372"/>
    </source>
</evidence>
<proteinExistence type="predicted"/>
<evidence type="ECO:0000313" key="3">
    <source>
        <dbReference type="Proteomes" id="UP000611723"/>
    </source>
</evidence>
<dbReference type="EMBL" id="JAEQBW010000007">
    <property type="protein sequence ID" value="MBK6266376.1"/>
    <property type="molecule type" value="Genomic_DNA"/>
</dbReference>
<protein>
    <submittedName>
        <fullName evidence="2">Endonuclease/exonuclease/phosphatase family protein</fullName>
    </submittedName>
</protein>